<dbReference type="SMART" id="SM00409">
    <property type="entry name" value="IG"/>
    <property type="match status" value="1"/>
</dbReference>
<dbReference type="PANTHER" id="PTHR47734:SF1">
    <property type="entry name" value="T-CELL IMMUNORECEPTOR WITH IG AND ITIM DOMAINS"/>
    <property type="match status" value="1"/>
</dbReference>
<dbReference type="Pfam" id="PF07686">
    <property type="entry name" value="V-set"/>
    <property type="match status" value="1"/>
</dbReference>
<dbReference type="InterPro" id="IPR042948">
    <property type="entry name" value="TIGIT"/>
</dbReference>
<keyword evidence="1" id="KW-0472">Membrane</keyword>
<keyword evidence="2" id="KW-0732">Signal</keyword>
<feature type="domain" description="Immunoglobulin" evidence="3">
    <location>
        <begin position="32"/>
        <end position="135"/>
    </location>
</feature>
<sequence length="225" mass="25432">MIRKRLFMNMVKTVAICFLFVTGVQTQQIEGVINVTAVKGYEAILQCEAPGKGSNKPVQFQVNKEDNNTMIAIYNPPVNKILNSSYKPRATLEVTEKSVTIIIKEAQESDKGWYSCQIHTFPGGKVVQKIYLHIKDYFPNSPSSRRGVIIGIGVFAALVLIGAVFMFLFCAHQRKDRVYIPKQVNIIVKNSQYSENKWTSGNNDRTTSNEHSEDTYEDYLIMSHG</sequence>
<dbReference type="AlphaFoldDB" id="V9L864"/>
<dbReference type="SUPFAM" id="SSF48726">
    <property type="entry name" value="Immunoglobulin"/>
    <property type="match status" value="1"/>
</dbReference>
<organism evidence="4">
    <name type="scientific">Callorhinchus milii</name>
    <name type="common">Ghost shark</name>
    <dbReference type="NCBI Taxonomy" id="7868"/>
    <lineage>
        <taxon>Eukaryota</taxon>
        <taxon>Metazoa</taxon>
        <taxon>Chordata</taxon>
        <taxon>Craniata</taxon>
        <taxon>Vertebrata</taxon>
        <taxon>Chondrichthyes</taxon>
        <taxon>Holocephali</taxon>
        <taxon>Chimaeriformes</taxon>
        <taxon>Callorhinchidae</taxon>
        <taxon>Callorhinchus</taxon>
    </lineage>
</organism>
<reference evidence="4" key="1">
    <citation type="journal article" date="2014" name="Nature">
        <title>Elephant shark genome provides unique insights into gnathostome evolution.</title>
        <authorList>
            <consortium name="International Elephant Shark Genome Sequencing Consortium"/>
            <person name="Venkatesh B."/>
            <person name="Lee A.P."/>
            <person name="Ravi V."/>
            <person name="Maurya A.K."/>
            <person name="Lian M.M."/>
            <person name="Swann J.B."/>
            <person name="Ohta Y."/>
            <person name="Flajnik M.F."/>
            <person name="Sutoh Y."/>
            <person name="Kasahara M."/>
            <person name="Hoon S."/>
            <person name="Gangu V."/>
            <person name="Roy S.W."/>
            <person name="Irimia M."/>
            <person name="Korzh V."/>
            <person name="Kondrychyn I."/>
            <person name="Lim Z.W."/>
            <person name="Tay B.H."/>
            <person name="Tohari S."/>
            <person name="Kong K.W."/>
            <person name="Ho S."/>
            <person name="Lorente-Galdos B."/>
            <person name="Quilez J."/>
            <person name="Marques-Bonet T."/>
            <person name="Raney B.J."/>
            <person name="Ingham P.W."/>
            <person name="Tay A."/>
            <person name="Hillier L.W."/>
            <person name="Minx P."/>
            <person name="Boehm T."/>
            <person name="Wilson R.K."/>
            <person name="Brenner S."/>
            <person name="Warren W.C."/>
        </authorList>
    </citation>
    <scope>NUCLEOTIDE SEQUENCE</scope>
    <source>
        <tissue evidence="4">Gills</tissue>
    </source>
</reference>
<dbReference type="PANTHER" id="PTHR47734">
    <property type="entry name" value="T-CELL IMMUNORECEPTOR WITH IG AND ITIM DOMAINS PROTEIN, TIGIT"/>
    <property type="match status" value="1"/>
</dbReference>
<feature type="transmembrane region" description="Helical" evidence="1">
    <location>
        <begin position="148"/>
        <end position="171"/>
    </location>
</feature>
<name>V9L864_CALMI</name>
<protein>
    <submittedName>
        <fullName evidence="4">V-set and transmembrane domain-containing protein 3</fullName>
    </submittedName>
</protein>
<evidence type="ECO:0000313" key="4">
    <source>
        <dbReference type="EMBL" id="AFP07934.1"/>
    </source>
</evidence>
<accession>V9L864</accession>
<dbReference type="GO" id="GO:0009986">
    <property type="term" value="C:cell surface"/>
    <property type="evidence" value="ECO:0007669"/>
    <property type="project" value="TreeGrafter"/>
</dbReference>
<keyword evidence="1 4" id="KW-0812">Transmembrane</keyword>
<dbReference type="GO" id="GO:0032733">
    <property type="term" value="P:positive regulation of interleukin-10 production"/>
    <property type="evidence" value="ECO:0007669"/>
    <property type="project" value="TreeGrafter"/>
</dbReference>
<evidence type="ECO:0000259" key="3">
    <source>
        <dbReference type="SMART" id="SM00409"/>
    </source>
</evidence>
<feature type="chain" id="PRO_5004778390" evidence="2">
    <location>
        <begin position="27"/>
        <end position="225"/>
    </location>
</feature>
<dbReference type="GO" id="GO:0005102">
    <property type="term" value="F:signaling receptor binding"/>
    <property type="evidence" value="ECO:0007669"/>
    <property type="project" value="InterPro"/>
</dbReference>
<dbReference type="InterPro" id="IPR013106">
    <property type="entry name" value="Ig_V-set"/>
</dbReference>
<dbReference type="Gene3D" id="2.60.40.10">
    <property type="entry name" value="Immunoglobulins"/>
    <property type="match status" value="1"/>
</dbReference>
<evidence type="ECO:0000256" key="1">
    <source>
        <dbReference type="SAM" id="Phobius"/>
    </source>
</evidence>
<evidence type="ECO:0000256" key="2">
    <source>
        <dbReference type="SAM" id="SignalP"/>
    </source>
</evidence>
<proteinExistence type="evidence at transcript level"/>
<feature type="signal peptide" evidence="2">
    <location>
        <begin position="1"/>
        <end position="26"/>
    </location>
</feature>
<dbReference type="InterPro" id="IPR013783">
    <property type="entry name" value="Ig-like_fold"/>
</dbReference>
<dbReference type="GO" id="GO:0032695">
    <property type="term" value="P:negative regulation of interleukin-12 production"/>
    <property type="evidence" value="ECO:0007669"/>
    <property type="project" value="TreeGrafter"/>
</dbReference>
<dbReference type="InterPro" id="IPR036179">
    <property type="entry name" value="Ig-like_dom_sf"/>
</dbReference>
<dbReference type="GO" id="GO:0050868">
    <property type="term" value="P:negative regulation of T cell activation"/>
    <property type="evidence" value="ECO:0007669"/>
    <property type="project" value="InterPro"/>
</dbReference>
<dbReference type="EMBL" id="JW875417">
    <property type="protein sequence ID" value="AFP07934.1"/>
    <property type="molecule type" value="mRNA"/>
</dbReference>
<keyword evidence="1" id="KW-1133">Transmembrane helix</keyword>
<dbReference type="InterPro" id="IPR003599">
    <property type="entry name" value="Ig_sub"/>
</dbReference>